<evidence type="ECO:0000313" key="2">
    <source>
        <dbReference type="Proteomes" id="UP000323136"/>
    </source>
</evidence>
<sequence>MNVLNNYRLYTTKLLFIFICFFAVKLYATDSLIKSNPTKGLFTIQFSWNSDSYARNVSVQVEYKKKGFLKKKKTSGETAFHAIKNQFITLELSEGEYELLSVRLTGGKIGYGKFLRIPLEGTFNIKKEQVTNGGMIYLIRENESSNKVMALPINNTEDVKRYVRQYKSEYANQIASMQSAWKFLSNDKVDKLVTSFAELLVSRHNAKPNTKVTHLYATLGMVIKMKKDKNGKVINYKLINTPTYQQIKKMTLKKDNTIICTLENGSFLYGTEEGLEYMPLPSGLESAPELQSLKGNKFLLADNSFNIFWADSSFKWKSQLEFRKEQKAPGFFSLSAIPYYPKIYNGKKHLYIYSSNSEKYKILLQSEYDNIHFTSVPLAKKVKKITKVTETPTHLIIGPHLKLNATAKRPGYLYVKKHDSEEWNVRDLPRGDCKRFFPGKDENIWYTECSKNNWLESKDYGVSWSKWKAPKKEK</sequence>
<keyword evidence="2" id="KW-1185">Reference proteome</keyword>
<dbReference type="EMBL" id="VNIA01000002">
    <property type="protein sequence ID" value="TYP98693.1"/>
    <property type="molecule type" value="Genomic_DNA"/>
</dbReference>
<dbReference type="OrthoDB" id="9818452at2"/>
<dbReference type="Proteomes" id="UP000323136">
    <property type="component" value="Unassembled WGS sequence"/>
</dbReference>
<protein>
    <submittedName>
        <fullName evidence="1">Uncharacterized protein</fullName>
    </submittedName>
</protein>
<evidence type="ECO:0000313" key="1">
    <source>
        <dbReference type="EMBL" id="TYP98693.1"/>
    </source>
</evidence>
<reference evidence="1 2" key="1">
    <citation type="submission" date="2019-07" db="EMBL/GenBank/DDBJ databases">
        <title>Genomic Encyclopedia of Type Strains, Phase IV (KMG-IV): sequencing the most valuable type-strain genomes for metagenomic binning, comparative biology and taxonomic classification.</title>
        <authorList>
            <person name="Goeker M."/>
        </authorList>
    </citation>
    <scope>NUCLEOTIDE SEQUENCE [LARGE SCALE GENOMIC DNA]</scope>
    <source>
        <strain evidence="1 2">DSM 18961</strain>
    </source>
</reference>
<accession>A0A5S5DRZ4</accession>
<organism evidence="1 2">
    <name type="scientific">Tenacibaculum adriaticum</name>
    <dbReference type="NCBI Taxonomy" id="413713"/>
    <lineage>
        <taxon>Bacteria</taxon>
        <taxon>Pseudomonadati</taxon>
        <taxon>Bacteroidota</taxon>
        <taxon>Flavobacteriia</taxon>
        <taxon>Flavobacteriales</taxon>
        <taxon>Flavobacteriaceae</taxon>
        <taxon>Tenacibaculum</taxon>
    </lineage>
</organism>
<comment type="caution">
    <text evidence="1">The sequence shown here is derived from an EMBL/GenBank/DDBJ whole genome shotgun (WGS) entry which is preliminary data.</text>
</comment>
<dbReference type="RefSeq" id="WP_148869513.1">
    <property type="nucleotide sequence ID" value="NZ_VNIA01000002.1"/>
</dbReference>
<gene>
    <name evidence="1" type="ORF">C7447_1028</name>
</gene>
<name>A0A5S5DRZ4_9FLAO</name>
<dbReference type="AlphaFoldDB" id="A0A5S5DRZ4"/>
<proteinExistence type="predicted"/>